<sequence length="119" mass="13061">MEVRPDNFRRSSRLAAVRQNALRDDDAASRATHPGGRVDGEDTARRSDAVLPGMLPAAPDSVNVHGEPRLDLHQRGHQIAGQLQPEVDRPPIGLLQRVGDSPLFRGFRRSGGRASRTLR</sequence>
<keyword evidence="2" id="KW-1185">Reference proteome</keyword>
<dbReference type="EMBL" id="CM056743">
    <property type="protein sequence ID" value="KAJ8671137.1"/>
    <property type="molecule type" value="Genomic_DNA"/>
</dbReference>
<accession>A0ACC2NJ66</accession>
<proteinExistence type="predicted"/>
<evidence type="ECO:0000313" key="2">
    <source>
        <dbReference type="Proteomes" id="UP001239111"/>
    </source>
</evidence>
<comment type="caution">
    <text evidence="1">The sequence shown here is derived from an EMBL/GenBank/DDBJ whole genome shotgun (WGS) entry which is preliminary data.</text>
</comment>
<dbReference type="Proteomes" id="UP001239111">
    <property type="component" value="Chromosome 3"/>
</dbReference>
<organism evidence="1 2">
    <name type="scientific">Eretmocerus hayati</name>
    <dbReference type="NCBI Taxonomy" id="131215"/>
    <lineage>
        <taxon>Eukaryota</taxon>
        <taxon>Metazoa</taxon>
        <taxon>Ecdysozoa</taxon>
        <taxon>Arthropoda</taxon>
        <taxon>Hexapoda</taxon>
        <taxon>Insecta</taxon>
        <taxon>Pterygota</taxon>
        <taxon>Neoptera</taxon>
        <taxon>Endopterygota</taxon>
        <taxon>Hymenoptera</taxon>
        <taxon>Apocrita</taxon>
        <taxon>Proctotrupomorpha</taxon>
        <taxon>Chalcidoidea</taxon>
        <taxon>Aphelinidae</taxon>
        <taxon>Aphelininae</taxon>
        <taxon>Eretmocerus</taxon>
    </lineage>
</organism>
<reference evidence="1" key="1">
    <citation type="submission" date="2023-04" db="EMBL/GenBank/DDBJ databases">
        <title>A chromosome-level genome assembly of the parasitoid wasp Eretmocerus hayati.</title>
        <authorList>
            <person name="Zhong Y."/>
            <person name="Liu S."/>
            <person name="Liu Y."/>
        </authorList>
    </citation>
    <scope>NUCLEOTIDE SEQUENCE</scope>
    <source>
        <strain evidence="1">ZJU_SS_LIU_2023</strain>
    </source>
</reference>
<protein>
    <submittedName>
        <fullName evidence="1">Uncharacterized protein</fullName>
    </submittedName>
</protein>
<evidence type="ECO:0000313" key="1">
    <source>
        <dbReference type="EMBL" id="KAJ8671137.1"/>
    </source>
</evidence>
<gene>
    <name evidence="1" type="ORF">QAD02_002396</name>
</gene>
<name>A0ACC2NJ66_9HYME</name>